<dbReference type="RefSeq" id="WP_070928253.1">
    <property type="nucleotide sequence ID" value="NZ_CANMXG010000001.1"/>
</dbReference>
<reference evidence="3 4" key="1">
    <citation type="submission" date="2016-03" db="EMBL/GenBank/DDBJ databases">
        <title>Genome sequence of Providencia stuartii strain, isolated from the salivary glands of larval Lucilia sericata.</title>
        <authorList>
            <person name="Yuan Y."/>
            <person name="Zhang Y."/>
            <person name="Fu S."/>
            <person name="Crippen T.L."/>
            <person name="Visi D."/>
            <person name="Benbow M.E."/>
            <person name="Allen M."/>
            <person name="Tomberlin J.K."/>
            <person name="Sze S.-H."/>
            <person name="Tarone A.M."/>
        </authorList>
    </citation>
    <scope>NUCLEOTIDE SEQUENCE [LARGE SCALE GENOMIC DNA]</scope>
    <source>
        <strain evidence="3 4">Crippen</strain>
    </source>
</reference>
<sequence>MKLKLILCSVLLASSAFSAVAAPLETVSKKQFGDDWPFTREEVMLECRNNGALVVINPATLMQYPLNQVAQEQMERKEIKAQPIDVLLAPIETQKTVEQRVLPIKLAAEKLCDKA</sequence>
<protein>
    <submittedName>
        <fullName evidence="2">DUF2511 domain-containing protein</fullName>
    </submittedName>
</protein>
<comment type="caution">
    <text evidence="3">The sequence shown here is derived from an EMBL/GenBank/DDBJ whole genome shotgun (WGS) entry which is preliminary data.</text>
</comment>
<dbReference type="InterPro" id="IPR019648">
    <property type="entry name" value="YebY"/>
</dbReference>
<keyword evidence="4" id="KW-1185">Reference proteome</keyword>
<name>A0A1S1HP26_PROST</name>
<dbReference type="Proteomes" id="UP000179588">
    <property type="component" value="Unassembled WGS sequence"/>
</dbReference>
<gene>
    <name evidence="3" type="ORF">A3Q29_04890</name>
    <name evidence="2" type="ORF">RG298_000374</name>
</gene>
<feature type="chain" id="PRO_5010232969" evidence="1">
    <location>
        <begin position="22"/>
        <end position="115"/>
    </location>
</feature>
<evidence type="ECO:0000313" key="4">
    <source>
        <dbReference type="Proteomes" id="UP000179588"/>
    </source>
</evidence>
<dbReference type="Pfam" id="PF10709">
    <property type="entry name" value="DUF2511"/>
    <property type="match status" value="1"/>
</dbReference>
<dbReference type="GeneID" id="92278948"/>
<evidence type="ECO:0000256" key="1">
    <source>
        <dbReference type="SAM" id="SignalP"/>
    </source>
</evidence>
<dbReference type="AlphaFoldDB" id="A0A1S1HP26"/>
<feature type="signal peptide" evidence="1">
    <location>
        <begin position="1"/>
        <end position="21"/>
    </location>
</feature>
<accession>A0A1S1HP26</accession>
<evidence type="ECO:0000313" key="2">
    <source>
        <dbReference type="EMBL" id="EMJ5132706.1"/>
    </source>
</evidence>
<dbReference type="EMBL" id="ABMABF030000001">
    <property type="protein sequence ID" value="EMJ5132706.1"/>
    <property type="molecule type" value="Genomic_DNA"/>
</dbReference>
<evidence type="ECO:0000313" key="3">
    <source>
        <dbReference type="EMBL" id="OHT24005.1"/>
    </source>
</evidence>
<reference evidence="2" key="2">
    <citation type="submission" date="2024-02" db="EMBL/GenBank/DDBJ databases">
        <authorList>
            <consortium name="Clinical and Environmental Microbiology Branch: Whole genome sequencing antimicrobial resistance pathogens in the healthcare setting"/>
        </authorList>
    </citation>
    <scope>NUCLEOTIDE SEQUENCE</scope>
    <source>
        <strain evidence="2">2021GO-0154</strain>
    </source>
</reference>
<proteinExistence type="predicted"/>
<dbReference type="EMBL" id="LVIE01000168">
    <property type="protein sequence ID" value="OHT24005.1"/>
    <property type="molecule type" value="Genomic_DNA"/>
</dbReference>
<organism evidence="3 4">
    <name type="scientific">Providencia stuartii</name>
    <dbReference type="NCBI Taxonomy" id="588"/>
    <lineage>
        <taxon>Bacteria</taxon>
        <taxon>Pseudomonadati</taxon>
        <taxon>Pseudomonadota</taxon>
        <taxon>Gammaproteobacteria</taxon>
        <taxon>Enterobacterales</taxon>
        <taxon>Morganellaceae</taxon>
        <taxon>Providencia</taxon>
    </lineage>
</organism>
<keyword evidence="1" id="KW-0732">Signal</keyword>